<evidence type="ECO:0000313" key="3">
    <source>
        <dbReference type="EMBL" id="GBB89978.1"/>
    </source>
</evidence>
<sequence length="194" mass="22251">MLSLRPSMTRPRMRLQKLKTKLRNRIEELEKARINTVAKYTRCTRRDVENIRCDAENVELKVRVAKLEEDSRQPQKDSFSKKPANIPDPIITNDTVPAYSKSSEEKMINTFLNEANKKGLAMRLGREEAIICYCQFGKVLIQRQDEIASEKQVNPESNAISRILNMEIRAQLPADTSDVLYGKNQAAQETLKAL</sequence>
<feature type="region of interest" description="Disordered" evidence="2">
    <location>
        <begin position="69"/>
        <end position="94"/>
    </location>
</feature>
<keyword evidence="4" id="KW-1185">Reference proteome</keyword>
<reference evidence="3 4" key="1">
    <citation type="submission" date="2017-11" db="EMBL/GenBank/DDBJ databases">
        <title>The genome of Rhizophagus clarus HR1 reveals common genetic basis of auxotrophy among arbuscular mycorrhizal fungi.</title>
        <authorList>
            <person name="Kobayashi Y."/>
        </authorList>
    </citation>
    <scope>NUCLEOTIDE SEQUENCE [LARGE SCALE GENOMIC DNA]</scope>
    <source>
        <strain evidence="3 4">HR1</strain>
    </source>
</reference>
<evidence type="ECO:0000256" key="2">
    <source>
        <dbReference type="SAM" id="MobiDB-lite"/>
    </source>
</evidence>
<comment type="caution">
    <text evidence="3">The sequence shown here is derived from an EMBL/GenBank/DDBJ whole genome shotgun (WGS) entry which is preliminary data.</text>
</comment>
<gene>
    <name evidence="3" type="ORF">RclHR1_16830004</name>
</gene>
<name>A0A2Z6RBF2_9GLOM</name>
<feature type="compositionally biased region" description="Basic and acidic residues" evidence="2">
    <location>
        <begin position="69"/>
        <end position="80"/>
    </location>
</feature>
<dbReference type="AlphaFoldDB" id="A0A2Z6RBF2"/>
<protein>
    <submittedName>
        <fullName evidence="3">Uncharacterized protein</fullName>
    </submittedName>
</protein>
<evidence type="ECO:0000313" key="4">
    <source>
        <dbReference type="Proteomes" id="UP000247702"/>
    </source>
</evidence>
<evidence type="ECO:0000256" key="1">
    <source>
        <dbReference type="SAM" id="Coils"/>
    </source>
</evidence>
<feature type="coiled-coil region" evidence="1">
    <location>
        <begin position="12"/>
        <end position="68"/>
    </location>
</feature>
<keyword evidence="1" id="KW-0175">Coiled coil</keyword>
<dbReference type="EMBL" id="BEXD01000761">
    <property type="protein sequence ID" value="GBB89978.1"/>
    <property type="molecule type" value="Genomic_DNA"/>
</dbReference>
<accession>A0A2Z6RBF2</accession>
<dbReference type="Proteomes" id="UP000247702">
    <property type="component" value="Unassembled WGS sequence"/>
</dbReference>
<organism evidence="3 4">
    <name type="scientific">Rhizophagus clarus</name>
    <dbReference type="NCBI Taxonomy" id="94130"/>
    <lineage>
        <taxon>Eukaryota</taxon>
        <taxon>Fungi</taxon>
        <taxon>Fungi incertae sedis</taxon>
        <taxon>Mucoromycota</taxon>
        <taxon>Glomeromycotina</taxon>
        <taxon>Glomeromycetes</taxon>
        <taxon>Glomerales</taxon>
        <taxon>Glomeraceae</taxon>
        <taxon>Rhizophagus</taxon>
    </lineage>
</organism>
<proteinExistence type="predicted"/>